<dbReference type="Pfam" id="PF03419">
    <property type="entry name" value="Peptidase_U4"/>
    <property type="match status" value="1"/>
</dbReference>
<dbReference type="GO" id="GO:0030436">
    <property type="term" value="P:asexual sporulation"/>
    <property type="evidence" value="ECO:0007669"/>
    <property type="project" value="InterPro"/>
</dbReference>
<dbReference type="RefSeq" id="WP_318702572.1">
    <property type="nucleotide sequence ID" value="NZ_CALWMU010000008.1"/>
</dbReference>
<dbReference type="AlphaFoldDB" id="A0A9D1UC67"/>
<dbReference type="GO" id="GO:0006508">
    <property type="term" value="P:proteolysis"/>
    <property type="evidence" value="ECO:0007669"/>
    <property type="project" value="InterPro"/>
</dbReference>
<gene>
    <name evidence="2" type="ORF">H9742_13360</name>
</gene>
<organism evidence="2 3">
    <name type="scientific">Candidatus Acetatifactor stercoripullorum</name>
    <dbReference type="NCBI Taxonomy" id="2838414"/>
    <lineage>
        <taxon>Bacteria</taxon>
        <taxon>Bacillati</taxon>
        <taxon>Bacillota</taxon>
        <taxon>Clostridia</taxon>
        <taxon>Lachnospirales</taxon>
        <taxon>Lachnospiraceae</taxon>
        <taxon>Acetatifactor</taxon>
    </lineage>
</organism>
<proteinExistence type="predicted"/>
<dbReference type="InterPro" id="IPR005081">
    <property type="entry name" value="SpoIIGA"/>
</dbReference>
<reference evidence="2" key="1">
    <citation type="journal article" date="2021" name="PeerJ">
        <title>Extensive microbial diversity within the chicken gut microbiome revealed by metagenomics and culture.</title>
        <authorList>
            <person name="Gilroy R."/>
            <person name="Ravi A."/>
            <person name="Getino M."/>
            <person name="Pursley I."/>
            <person name="Horton D.L."/>
            <person name="Alikhan N.F."/>
            <person name="Baker D."/>
            <person name="Gharbi K."/>
            <person name="Hall N."/>
            <person name="Watson M."/>
            <person name="Adriaenssens E.M."/>
            <person name="Foster-Nyarko E."/>
            <person name="Jarju S."/>
            <person name="Secka A."/>
            <person name="Antonio M."/>
            <person name="Oren A."/>
            <person name="Chaudhuri R.R."/>
            <person name="La Ragione R."/>
            <person name="Hildebrand F."/>
            <person name="Pallen M.J."/>
        </authorList>
    </citation>
    <scope>NUCLEOTIDE SEQUENCE</scope>
    <source>
        <strain evidence="2">CHK195-6426</strain>
    </source>
</reference>
<feature type="transmembrane region" description="Helical" evidence="1">
    <location>
        <begin position="69"/>
        <end position="87"/>
    </location>
</feature>
<evidence type="ECO:0000256" key="1">
    <source>
        <dbReference type="SAM" id="Phobius"/>
    </source>
</evidence>
<keyword evidence="1" id="KW-1133">Transmembrane helix</keyword>
<feature type="transmembrane region" description="Helical" evidence="1">
    <location>
        <begin position="126"/>
        <end position="144"/>
    </location>
</feature>
<keyword evidence="1" id="KW-0472">Membrane</keyword>
<sequence length="275" mass="30271">MIVKRVIEMQYELYVDSLLLVNFVMNLYPLMLVSRTSLSPATPERLLGAAAFGAVSYFLPFLLPGPIWLRLALGVSLGTGGMILIAFRTASVRAFGKALWKLFVYSFFMGGILLFLIRFLPGFKAGLVNCFGIMALGGAGFLFLSRFFTDKRKSHCLCKATLIRKGDEMTVAALMDSGNSLIEPISGKPVSIIEKNVFQSLWRDMPEGFRAIPYHSIGKKRGILQGYLLPELKIEIDGEVKLCRDVYVAVSEELCGEEALGGQVKMILNPALLAG</sequence>
<accession>A0A9D1UC67</accession>
<feature type="transmembrane region" description="Helical" evidence="1">
    <location>
        <begin position="13"/>
        <end position="34"/>
    </location>
</feature>
<protein>
    <submittedName>
        <fullName evidence="2">Sigma-E processing peptidase SpoIIGA</fullName>
    </submittedName>
</protein>
<evidence type="ECO:0000313" key="3">
    <source>
        <dbReference type="Proteomes" id="UP000824265"/>
    </source>
</evidence>
<dbReference type="EMBL" id="DXGH01000073">
    <property type="protein sequence ID" value="HIW82484.1"/>
    <property type="molecule type" value="Genomic_DNA"/>
</dbReference>
<keyword evidence="1" id="KW-0812">Transmembrane</keyword>
<name>A0A9D1UC67_9FIRM</name>
<dbReference type="GO" id="GO:0004190">
    <property type="term" value="F:aspartic-type endopeptidase activity"/>
    <property type="evidence" value="ECO:0007669"/>
    <property type="project" value="InterPro"/>
</dbReference>
<feature type="transmembrane region" description="Helical" evidence="1">
    <location>
        <begin position="99"/>
        <end position="120"/>
    </location>
</feature>
<dbReference type="Proteomes" id="UP000824265">
    <property type="component" value="Unassembled WGS sequence"/>
</dbReference>
<reference evidence="2" key="2">
    <citation type="submission" date="2021-04" db="EMBL/GenBank/DDBJ databases">
        <authorList>
            <person name="Gilroy R."/>
        </authorList>
    </citation>
    <scope>NUCLEOTIDE SEQUENCE</scope>
    <source>
        <strain evidence="2">CHK195-6426</strain>
    </source>
</reference>
<evidence type="ECO:0000313" key="2">
    <source>
        <dbReference type="EMBL" id="HIW82484.1"/>
    </source>
</evidence>
<comment type="caution">
    <text evidence="2">The sequence shown here is derived from an EMBL/GenBank/DDBJ whole genome shotgun (WGS) entry which is preliminary data.</text>
</comment>